<dbReference type="InterPro" id="IPR036412">
    <property type="entry name" value="HAD-like_sf"/>
</dbReference>
<dbReference type="AlphaFoldDB" id="A0A845E463"/>
<dbReference type="PANTHER" id="PTHR46470">
    <property type="entry name" value="N-ACYLNEURAMINATE-9-PHOSPHATASE"/>
    <property type="match status" value="1"/>
</dbReference>
<evidence type="ECO:0000313" key="5">
    <source>
        <dbReference type="EMBL" id="MYL50070.1"/>
    </source>
</evidence>
<dbReference type="EMBL" id="WMEZ01000003">
    <property type="protein sequence ID" value="MYL50070.1"/>
    <property type="molecule type" value="Genomic_DNA"/>
</dbReference>
<dbReference type="InterPro" id="IPR041492">
    <property type="entry name" value="HAD_2"/>
</dbReference>
<proteinExistence type="predicted"/>
<accession>A0A845E463</accession>
<dbReference type="InterPro" id="IPR006439">
    <property type="entry name" value="HAD-SF_hydro_IA"/>
</dbReference>
<reference evidence="5 6" key="1">
    <citation type="submission" date="2019-11" db="EMBL/GenBank/DDBJ databases">
        <title>Genome sequences of 17 halophilic strains isolated from different environments.</title>
        <authorList>
            <person name="Furrow R.E."/>
        </authorList>
    </citation>
    <scope>NUCLEOTIDE SEQUENCE [LARGE SCALE GENOMIC DNA]</scope>
    <source>
        <strain evidence="5 6">22505_10_Sand</strain>
    </source>
</reference>
<dbReference type="Proteomes" id="UP000447393">
    <property type="component" value="Unassembled WGS sequence"/>
</dbReference>
<dbReference type="Gene3D" id="3.40.50.1000">
    <property type="entry name" value="HAD superfamily/HAD-like"/>
    <property type="match status" value="1"/>
</dbReference>
<keyword evidence="3 5" id="KW-0378">Hydrolase</keyword>
<dbReference type="PANTHER" id="PTHR46470:SF2">
    <property type="entry name" value="GLYCERALDEHYDE 3-PHOSPHATE PHOSPHATASE"/>
    <property type="match status" value="1"/>
</dbReference>
<comment type="caution">
    <text evidence="5">The sequence shown here is derived from an EMBL/GenBank/DDBJ whole genome shotgun (WGS) entry which is preliminary data.</text>
</comment>
<evidence type="ECO:0000313" key="6">
    <source>
        <dbReference type="Proteomes" id="UP000447393"/>
    </source>
</evidence>
<evidence type="ECO:0000256" key="4">
    <source>
        <dbReference type="ARBA" id="ARBA00022842"/>
    </source>
</evidence>
<dbReference type="OrthoDB" id="9809962at2"/>
<dbReference type="Pfam" id="PF13419">
    <property type="entry name" value="HAD_2"/>
    <property type="match status" value="1"/>
</dbReference>
<sequence>MDQRGYLPKNQVYKQLVHELDLGKGMVVELDQDYQDSFKHHCIPFKGLKEVLLQLIENNYQLGLITNGKGRFQMDNIQALGIESFFRTILISELEGVKKPDPTIFERAMERINQPLEACVYVGDHLEKDVQAAENIGMKAVWKKDKKEEESLARYSIFHLTELPSLLQKMNTKEERSCYSK</sequence>
<dbReference type="GO" id="GO:0016791">
    <property type="term" value="F:phosphatase activity"/>
    <property type="evidence" value="ECO:0007669"/>
    <property type="project" value="TreeGrafter"/>
</dbReference>
<dbReference type="GO" id="GO:0046872">
    <property type="term" value="F:metal ion binding"/>
    <property type="evidence" value="ECO:0007669"/>
    <property type="project" value="UniProtKB-KW"/>
</dbReference>
<name>A0A845E463_9BACI</name>
<dbReference type="SUPFAM" id="SSF56784">
    <property type="entry name" value="HAD-like"/>
    <property type="match status" value="1"/>
</dbReference>
<organism evidence="5 6">
    <name type="scientific">Halobacillus litoralis</name>
    <dbReference type="NCBI Taxonomy" id="45668"/>
    <lineage>
        <taxon>Bacteria</taxon>
        <taxon>Bacillati</taxon>
        <taxon>Bacillota</taxon>
        <taxon>Bacilli</taxon>
        <taxon>Bacillales</taxon>
        <taxon>Bacillaceae</taxon>
        <taxon>Halobacillus</taxon>
    </lineage>
</organism>
<dbReference type="NCBIfam" id="TIGR01549">
    <property type="entry name" value="HAD-SF-IA-v1"/>
    <property type="match status" value="1"/>
</dbReference>
<dbReference type="GO" id="GO:0044281">
    <property type="term" value="P:small molecule metabolic process"/>
    <property type="evidence" value="ECO:0007669"/>
    <property type="project" value="UniProtKB-ARBA"/>
</dbReference>
<comment type="cofactor">
    <cofactor evidence="1">
        <name>Mg(2+)</name>
        <dbReference type="ChEBI" id="CHEBI:18420"/>
    </cofactor>
</comment>
<dbReference type="RefSeq" id="WP_160915147.1">
    <property type="nucleotide sequence ID" value="NZ_WMEZ01000003.1"/>
</dbReference>
<dbReference type="InterPro" id="IPR051400">
    <property type="entry name" value="HAD-like_hydrolase"/>
</dbReference>
<gene>
    <name evidence="5" type="ORF">GLV98_11275</name>
</gene>
<evidence type="ECO:0000256" key="2">
    <source>
        <dbReference type="ARBA" id="ARBA00022723"/>
    </source>
</evidence>
<keyword evidence="2" id="KW-0479">Metal-binding</keyword>
<protein>
    <submittedName>
        <fullName evidence="5">HAD-IA family hydrolase</fullName>
    </submittedName>
</protein>
<evidence type="ECO:0000256" key="3">
    <source>
        <dbReference type="ARBA" id="ARBA00022801"/>
    </source>
</evidence>
<evidence type="ECO:0000256" key="1">
    <source>
        <dbReference type="ARBA" id="ARBA00001946"/>
    </source>
</evidence>
<dbReference type="InterPro" id="IPR023214">
    <property type="entry name" value="HAD_sf"/>
</dbReference>
<keyword evidence="4" id="KW-0460">Magnesium</keyword>
<dbReference type="NCBIfam" id="TIGR01509">
    <property type="entry name" value="HAD-SF-IA-v3"/>
    <property type="match status" value="1"/>
</dbReference>